<dbReference type="SUPFAM" id="SSF56112">
    <property type="entry name" value="Protein kinase-like (PK-like)"/>
    <property type="match status" value="1"/>
</dbReference>
<evidence type="ECO:0000313" key="2">
    <source>
        <dbReference type="EMBL" id="JAS81170.1"/>
    </source>
</evidence>
<dbReference type="InterPro" id="IPR015897">
    <property type="entry name" value="CHK_kinase-like"/>
</dbReference>
<feature type="domain" description="CHK kinase-like" evidence="1">
    <location>
        <begin position="135"/>
        <end position="327"/>
    </location>
</feature>
<reference evidence="2" key="1">
    <citation type="submission" date="2015-11" db="EMBL/GenBank/DDBJ databases">
        <title>De novo transcriptome assembly of four potential Pierce s Disease insect vectors from Arizona vineyards.</title>
        <authorList>
            <person name="Tassone E.E."/>
        </authorList>
    </citation>
    <scope>NUCLEOTIDE SEQUENCE</scope>
</reference>
<dbReference type="PANTHER" id="PTHR11012:SF56">
    <property type="entry name" value="CHK KINASE-LIKE DOMAIN-CONTAINING PROTEIN-RELATED"/>
    <property type="match status" value="1"/>
</dbReference>
<dbReference type="Pfam" id="PF02958">
    <property type="entry name" value="EcKL"/>
    <property type="match status" value="1"/>
</dbReference>
<proteinExistence type="predicted"/>
<sequence length="433" mass="49626">HTVRNYKTTEMAAQNVPDWLSAEFLQSALQSDQEDYPEIVITKLQLEPAVPEGNNYASNLFRAKLQYKTQDNTEHSTSIIVKTMKSDYKENIGAYIDDAFQREPKYYNEFISEARKLCKFNIVPKHYKSSNTNCLILEDLSVSGFQMVDRHKLLDLNHCQLYIKASSKLHALSVAVHKRKPELIESLGADNPALAESNMQMFIVILKCSLESMSAFLEDKPKYKECLDVIKELRDNQTSWHVFQKETPQVKALTQGDPWCTNMMFKYNSAGEVVDVKLIDFQTLKFISPVEEFLTFILASAHPSVKETSLDDLYHLYCDSLNENLEQLGCPERLSYEALKTEVASLSPLMILHACMLVPIVLADGPADFGNYFSNDVLNEPLKERAFHKLYEGKHFNQYILQILDQLVKQSVFSTTKERMKNSCYYIPTNISS</sequence>
<feature type="non-terminal residue" evidence="2">
    <location>
        <position position="1"/>
    </location>
</feature>
<protein>
    <recommendedName>
        <fullName evidence="1">CHK kinase-like domain-containing protein</fullName>
    </recommendedName>
</protein>
<dbReference type="AlphaFoldDB" id="A0A1B6I2P3"/>
<dbReference type="InterPro" id="IPR011009">
    <property type="entry name" value="Kinase-like_dom_sf"/>
</dbReference>
<gene>
    <name evidence="2" type="ORF">g.17440</name>
</gene>
<evidence type="ECO:0000259" key="1">
    <source>
        <dbReference type="SMART" id="SM00587"/>
    </source>
</evidence>
<name>A0A1B6I2P3_9HEMI</name>
<dbReference type="PANTHER" id="PTHR11012">
    <property type="entry name" value="PROTEIN KINASE-LIKE DOMAIN-CONTAINING"/>
    <property type="match status" value="1"/>
</dbReference>
<dbReference type="SMART" id="SM00587">
    <property type="entry name" value="CHK"/>
    <property type="match status" value="1"/>
</dbReference>
<dbReference type="InterPro" id="IPR004119">
    <property type="entry name" value="EcKL"/>
</dbReference>
<dbReference type="EMBL" id="GECU01026536">
    <property type="protein sequence ID" value="JAS81170.1"/>
    <property type="molecule type" value="Transcribed_RNA"/>
</dbReference>
<organism evidence="2">
    <name type="scientific">Homalodisca liturata</name>
    <dbReference type="NCBI Taxonomy" id="320908"/>
    <lineage>
        <taxon>Eukaryota</taxon>
        <taxon>Metazoa</taxon>
        <taxon>Ecdysozoa</taxon>
        <taxon>Arthropoda</taxon>
        <taxon>Hexapoda</taxon>
        <taxon>Insecta</taxon>
        <taxon>Pterygota</taxon>
        <taxon>Neoptera</taxon>
        <taxon>Paraneoptera</taxon>
        <taxon>Hemiptera</taxon>
        <taxon>Auchenorrhyncha</taxon>
        <taxon>Membracoidea</taxon>
        <taxon>Cicadellidae</taxon>
        <taxon>Cicadellinae</taxon>
        <taxon>Proconiini</taxon>
        <taxon>Homalodisca</taxon>
    </lineage>
</organism>
<accession>A0A1B6I2P3</accession>